<dbReference type="InterPro" id="IPR036388">
    <property type="entry name" value="WH-like_DNA-bd_sf"/>
</dbReference>
<reference evidence="6" key="1">
    <citation type="journal article" date="2019" name="Int. J. Syst. Evol. Microbiol.">
        <title>The Global Catalogue of Microorganisms (GCM) 10K type strain sequencing project: providing services to taxonomists for standard genome sequencing and annotation.</title>
        <authorList>
            <consortium name="The Broad Institute Genomics Platform"/>
            <consortium name="The Broad Institute Genome Sequencing Center for Infectious Disease"/>
            <person name="Wu L."/>
            <person name="Ma J."/>
        </authorList>
    </citation>
    <scope>NUCLEOTIDE SEQUENCE [LARGE SCALE GENOMIC DNA]</scope>
    <source>
        <strain evidence="6">Q85</strain>
    </source>
</reference>
<dbReference type="PROSITE" id="PS51063">
    <property type="entry name" value="HTH_CRP_2"/>
    <property type="match status" value="1"/>
</dbReference>
<dbReference type="SUPFAM" id="SSF51206">
    <property type="entry name" value="cAMP-binding domain-like"/>
    <property type="match status" value="1"/>
</dbReference>
<accession>A0ABW4NKK6</accession>
<keyword evidence="6" id="KW-1185">Reference proteome</keyword>
<dbReference type="InterPro" id="IPR018490">
    <property type="entry name" value="cNMP-bd_dom_sf"/>
</dbReference>
<dbReference type="InterPro" id="IPR018335">
    <property type="entry name" value="Tscrpt_reg_HTH_Crp-type_CS"/>
</dbReference>
<organism evidence="5 6">
    <name type="scientific">Sphingomonas floccifaciens</name>
    <dbReference type="NCBI Taxonomy" id="1844115"/>
    <lineage>
        <taxon>Bacteria</taxon>
        <taxon>Pseudomonadati</taxon>
        <taxon>Pseudomonadota</taxon>
        <taxon>Alphaproteobacteria</taxon>
        <taxon>Sphingomonadales</taxon>
        <taxon>Sphingomonadaceae</taxon>
        <taxon>Sphingomonas</taxon>
    </lineage>
</organism>
<dbReference type="InterPro" id="IPR014710">
    <property type="entry name" value="RmlC-like_jellyroll"/>
</dbReference>
<dbReference type="PRINTS" id="PR00034">
    <property type="entry name" value="HTHCRP"/>
</dbReference>
<dbReference type="SMART" id="SM00419">
    <property type="entry name" value="HTH_CRP"/>
    <property type="match status" value="1"/>
</dbReference>
<dbReference type="Gene3D" id="1.10.10.10">
    <property type="entry name" value="Winged helix-like DNA-binding domain superfamily/Winged helix DNA-binding domain"/>
    <property type="match status" value="1"/>
</dbReference>
<dbReference type="Pfam" id="PF13545">
    <property type="entry name" value="HTH_Crp_2"/>
    <property type="match status" value="1"/>
</dbReference>
<dbReference type="InterPro" id="IPR036390">
    <property type="entry name" value="WH_DNA-bd_sf"/>
</dbReference>
<keyword evidence="1" id="KW-0805">Transcription regulation</keyword>
<evidence type="ECO:0000259" key="4">
    <source>
        <dbReference type="PROSITE" id="PS51063"/>
    </source>
</evidence>
<name>A0ABW4NKK6_9SPHN</name>
<protein>
    <submittedName>
        <fullName evidence="5">Crp/Fnr family transcriptional regulator</fullName>
    </submittedName>
</protein>
<proteinExistence type="predicted"/>
<evidence type="ECO:0000313" key="5">
    <source>
        <dbReference type="EMBL" id="MFD1789170.1"/>
    </source>
</evidence>
<dbReference type="InterPro" id="IPR012318">
    <property type="entry name" value="HTH_CRP"/>
</dbReference>
<dbReference type="Proteomes" id="UP001597283">
    <property type="component" value="Unassembled WGS sequence"/>
</dbReference>
<gene>
    <name evidence="5" type="ORF">ACFSC3_16535</name>
</gene>
<keyword evidence="2" id="KW-0238">DNA-binding</keyword>
<feature type="domain" description="HTH crp-type" evidence="4">
    <location>
        <begin position="169"/>
        <end position="241"/>
    </location>
</feature>
<dbReference type="SUPFAM" id="SSF46785">
    <property type="entry name" value="Winged helix' DNA-binding domain"/>
    <property type="match status" value="1"/>
</dbReference>
<keyword evidence="3" id="KW-0804">Transcription</keyword>
<dbReference type="Gene3D" id="2.60.120.10">
    <property type="entry name" value="Jelly Rolls"/>
    <property type="match status" value="1"/>
</dbReference>
<sequence>MTKAPVASAMPSDAAPAFRETLPAKDVGGAFENMPCDLCASFQPENGEDRRDAGRRYAVRRGQAIGDIAATDSWCASLATGVLRIDASQGAAPRTVGLIFPGQIVAHPFDADPCGTAVVAVTRSNICLHARGDLQHVTEHYPSIRRLLLRSAFQTLAETRRWMLVISRPRARERVAAFLVSVAGRFPTSGHDTFDLVLSRGRIGELLGLSLETVSRQIHALAKAGLIALPRRRHVRLLNRSGLEAVAGITFRHPSGAAA</sequence>
<evidence type="ECO:0000256" key="1">
    <source>
        <dbReference type="ARBA" id="ARBA00023015"/>
    </source>
</evidence>
<dbReference type="PROSITE" id="PS00042">
    <property type="entry name" value="HTH_CRP_1"/>
    <property type="match status" value="1"/>
</dbReference>
<evidence type="ECO:0000313" key="6">
    <source>
        <dbReference type="Proteomes" id="UP001597283"/>
    </source>
</evidence>
<evidence type="ECO:0000256" key="2">
    <source>
        <dbReference type="ARBA" id="ARBA00023125"/>
    </source>
</evidence>
<dbReference type="RefSeq" id="WP_157968817.1">
    <property type="nucleotide sequence ID" value="NZ_JBHUFC010000008.1"/>
</dbReference>
<evidence type="ECO:0000256" key="3">
    <source>
        <dbReference type="ARBA" id="ARBA00023163"/>
    </source>
</evidence>
<dbReference type="EMBL" id="JBHUFC010000008">
    <property type="protein sequence ID" value="MFD1789170.1"/>
    <property type="molecule type" value="Genomic_DNA"/>
</dbReference>
<dbReference type="CDD" id="cd00092">
    <property type="entry name" value="HTH_CRP"/>
    <property type="match status" value="1"/>
</dbReference>
<comment type="caution">
    <text evidence="5">The sequence shown here is derived from an EMBL/GenBank/DDBJ whole genome shotgun (WGS) entry which is preliminary data.</text>
</comment>